<organism evidence="2 3">
    <name type="scientific">Bombyx mandarina</name>
    <name type="common">Wild silk moth</name>
    <name type="synonym">Wild silkworm</name>
    <dbReference type="NCBI Taxonomy" id="7092"/>
    <lineage>
        <taxon>Eukaryota</taxon>
        <taxon>Metazoa</taxon>
        <taxon>Ecdysozoa</taxon>
        <taxon>Arthropoda</taxon>
        <taxon>Hexapoda</taxon>
        <taxon>Insecta</taxon>
        <taxon>Pterygota</taxon>
        <taxon>Neoptera</taxon>
        <taxon>Endopterygota</taxon>
        <taxon>Lepidoptera</taxon>
        <taxon>Glossata</taxon>
        <taxon>Ditrysia</taxon>
        <taxon>Bombycoidea</taxon>
        <taxon>Bombycidae</taxon>
        <taxon>Bombycinae</taxon>
        <taxon>Bombyx</taxon>
    </lineage>
</organism>
<keyword evidence="2" id="KW-1185">Reference proteome</keyword>
<dbReference type="RefSeq" id="XP_028028052.1">
    <property type="nucleotide sequence ID" value="XM_028172251.1"/>
</dbReference>
<dbReference type="GeneID" id="114241417"/>
<feature type="region of interest" description="Disordered" evidence="1">
    <location>
        <begin position="1"/>
        <end position="41"/>
    </location>
</feature>
<dbReference type="KEGG" id="bman:114241417"/>
<feature type="compositionally biased region" description="Polar residues" evidence="1">
    <location>
        <begin position="493"/>
        <end position="503"/>
    </location>
</feature>
<evidence type="ECO:0000313" key="3">
    <source>
        <dbReference type="RefSeq" id="XP_028028052.1"/>
    </source>
</evidence>
<feature type="region of interest" description="Disordered" evidence="1">
    <location>
        <begin position="700"/>
        <end position="725"/>
    </location>
</feature>
<feature type="compositionally biased region" description="Polar residues" evidence="1">
    <location>
        <begin position="1"/>
        <end position="14"/>
    </location>
</feature>
<dbReference type="AlphaFoldDB" id="A0A6J2JGA8"/>
<evidence type="ECO:0000313" key="2">
    <source>
        <dbReference type="Proteomes" id="UP000504629"/>
    </source>
</evidence>
<evidence type="ECO:0000256" key="1">
    <source>
        <dbReference type="SAM" id="MobiDB-lite"/>
    </source>
</evidence>
<feature type="region of interest" description="Disordered" evidence="1">
    <location>
        <begin position="479"/>
        <end position="646"/>
    </location>
</feature>
<feature type="compositionally biased region" description="Polar residues" evidence="1">
    <location>
        <begin position="369"/>
        <end position="388"/>
    </location>
</feature>
<proteinExistence type="predicted"/>
<reference evidence="3" key="1">
    <citation type="submission" date="2025-08" db="UniProtKB">
        <authorList>
            <consortium name="RefSeq"/>
        </authorList>
    </citation>
    <scope>IDENTIFICATION</scope>
    <source>
        <tissue evidence="3">Silk gland</tissue>
    </source>
</reference>
<sequence length="1016" mass="116574">MPSSKIPSPTRSQGSLLTPRRHRTRSTRSVGSPARSNTPSRLTAIIMQNKEPSFVLSPLPTRRSVLNDDTEVEEPQRKSWWRKLDENSRDILEVLEGNKVGETYEAVEEILNVEILSQEKKNYTSDLPDSSDSESINSIVMPQRKLFIQKENLPQKKFGQLIDNRESLANVDKTTAHEKSVTVTTKSLFQNNKRKRVFPAAALNLSPNKTAVDKTKQFIVDPPQNQARNIFGYRPAAKRKNMFAEFIVSESEDEISEIQPKVFEYQKQFDHRRSRVSNSRPIRETSPASSITTDMELDDWKYLPSSTIVESHDQNLTENHANTIVLKEHDPKKQVSTQHAQQPNDEDHEMVCENNVDQKMFQDKETDNRQQGITPYNNDRGNNTSNKDQTQKEAVEVEHCHNEFQENQQNITNKQKNAGNISNVDNSGEQADIFTPQNEEIVEQENENNDFIKPENIGSQNNIDIEKHANNEKNNHVEEVDQNAETEEKIHHSNNTDISSEQNAEVIASNEEEQMNSHGNETGIEESDQNAESEASCAEEEQEETVHEECESEENNSERALEDSTVENNDETEIHERSGDQIRESDEDLEIDENVERSELGNESNASNDDEHLYLSDDNDDEPENSAGADINVNDNSPNTDNIDNNEITDRSETLEKVNLPEAILHDKKNESDLFTMQGNNTDLRKTKSMMLTSIRPSLLPPVESTSMTDGTRNSSAEGSGWDSHRTTRKTLRQTFGKDFTPRKSLRALVMEKSAKRQTALVDAKEISKMPQANSTEIPEFNDDYHEAEESIEPTNHEISKNTRQATLELYLQKIKKSNMEKNIRIEQEVRNSLKAMKQCKQNVNIFKVPAKPLFARHSTKPVQNKNKVREMKSSMPLGDLPPELLEDMKYKPPKRYQPKNASWTTKRLYKYLEDKLEPKYDYKARVRAEKLVETIYHFTKEVKKHEVAPNDAVDVLKHEMARLDIVKTHFDFYQFFHDFMPREIRVKVVPDIVNKITIPRNGVFSEILSGHTVHA</sequence>
<feature type="region of interest" description="Disordered" evidence="1">
    <location>
        <begin position="364"/>
        <end position="395"/>
    </location>
</feature>
<feature type="compositionally biased region" description="Polar residues" evidence="1">
    <location>
        <begin position="704"/>
        <end position="718"/>
    </location>
</feature>
<dbReference type="Proteomes" id="UP000504629">
    <property type="component" value="Unplaced"/>
</dbReference>
<gene>
    <name evidence="3" type="primary">LOC114241417</name>
</gene>
<dbReference type="OrthoDB" id="7490880at2759"/>
<feature type="compositionally biased region" description="Basic and acidic residues" evidence="1">
    <location>
        <begin position="572"/>
        <end position="584"/>
    </location>
</feature>
<protein>
    <submittedName>
        <fullName evidence="3">GATA zinc finger domain-containing protein 14-like</fullName>
    </submittedName>
</protein>
<feature type="compositionally biased region" description="Acidic residues" evidence="1">
    <location>
        <begin position="523"/>
        <end position="543"/>
    </location>
</feature>
<accession>A0A6J2JGA8</accession>
<name>A0A6J2JGA8_BOMMA</name>